<feature type="compositionally biased region" description="Polar residues" evidence="1">
    <location>
        <begin position="1"/>
        <end position="15"/>
    </location>
</feature>
<dbReference type="Pfam" id="PF00188">
    <property type="entry name" value="CAP"/>
    <property type="match status" value="1"/>
</dbReference>
<feature type="region of interest" description="Disordered" evidence="1">
    <location>
        <begin position="1"/>
        <end position="43"/>
    </location>
</feature>
<organism evidence="3">
    <name type="scientific">Chromera velia CCMP2878</name>
    <dbReference type="NCBI Taxonomy" id="1169474"/>
    <lineage>
        <taxon>Eukaryota</taxon>
        <taxon>Sar</taxon>
        <taxon>Alveolata</taxon>
        <taxon>Colpodellida</taxon>
        <taxon>Chromeraceae</taxon>
        <taxon>Chromera</taxon>
    </lineage>
</organism>
<evidence type="ECO:0000256" key="1">
    <source>
        <dbReference type="SAM" id="MobiDB-lite"/>
    </source>
</evidence>
<reference evidence="3" key="1">
    <citation type="submission" date="2014-11" db="EMBL/GenBank/DDBJ databases">
        <authorList>
            <person name="Otto D Thomas"/>
            <person name="Naeem Raeece"/>
        </authorList>
    </citation>
    <scope>NUCLEOTIDE SEQUENCE</scope>
</reference>
<feature type="domain" description="SCP" evidence="2">
    <location>
        <begin position="92"/>
        <end position="257"/>
    </location>
</feature>
<sequence>MASEPNVTSTVSENQPAEGFVTAEESFDPEESPPGEAAEIPAPCSYEESFNVTETADFTTAESGNDTWTTPDLRALQYRSGPSLRGSASGFSDQGSWLSLHNMFRCSESKGGRGLKGRKMPINLLNLLRQYVCFCSPVLLCLCAEHGAPPMRWDSCLATAALEWANRGVQYHSPVDKATGCRGPAAENICWGHPSVESCVTAWYEEVSLWKASPRNGPVPGAGHFTAMIWNSADKIGCGTAANGYMVCHYKGGNALDCNKPNHHDPSQGCYAKNIGSRIRTKEQCRGGAGAVSSFSSSPPSSFSPAPSPSFVSSPSSSFTPAAPARPSSSYAPPRPSTTPRTYRAPSYAPTSSWRPAAASTPVYSSPTRNFSPPRVRPASTPVYSSSPSSSSSFGAPRAGRTVYRQTPGSIRG</sequence>
<dbReference type="SMART" id="SM00198">
    <property type="entry name" value="SCP"/>
    <property type="match status" value="1"/>
</dbReference>
<name>A0A0G4HN48_9ALVE</name>
<feature type="compositionally biased region" description="Polar residues" evidence="1">
    <location>
        <begin position="362"/>
        <end position="371"/>
    </location>
</feature>
<dbReference type="InterPro" id="IPR035940">
    <property type="entry name" value="CAP_sf"/>
</dbReference>
<accession>A0A0G4HN48</accession>
<evidence type="ECO:0000313" key="3">
    <source>
        <dbReference type="EMBL" id="CEM45665.1"/>
    </source>
</evidence>
<evidence type="ECO:0000259" key="2">
    <source>
        <dbReference type="SMART" id="SM00198"/>
    </source>
</evidence>
<dbReference type="Gene3D" id="3.40.33.10">
    <property type="entry name" value="CAP"/>
    <property type="match status" value="1"/>
</dbReference>
<proteinExistence type="predicted"/>
<protein>
    <recommendedName>
        <fullName evidence="2">SCP domain-containing protein</fullName>
    </recommendedName>
</protein>
<dbReference type="InterPro" id="IPR001283">
    <property type="entry name" value="CRISP-related"/>
</dbReference>
<dbReference type="VEuPathDB" id="CryptoDB:Cvel_29407"/>
<dbReference type="PANTHER" id="PTHR10334">
    <property type="entry name" value="CYSTEINE-RICH SECRETORY PROTEIN-RELATED"/>
    <property type="match status" value="1"/>
</dbReference>
<dbReference type="SUPFAM" id="SSF55797">
    <property type="entry name" value="PR-1-like"/>
    <property type="match status" value="1"/>
</dbReference>
<dbReference type="EMBL" id="CDMZ01003240">
    <property type="protein sequence ID" value="CEM45665.1"/>
    <property type="molecule type" value="Genomic_DNA"/>
</dbReference>
<gene>
    <name evidence="3" type="ORF">Cvel_29407</name>
</gene>
<feature type="region of interest" description="Disordered" evidence="1">
    <location>
        <begin position="289"/>
        <end position="413"/>
    </location>
</feature>
<feature type="compositionally biased region" description="Polar residues" evidence="1">
    <location>
        <begin position="404"/>
        <end position="413"/>
    </location>
</feature>
<feature type="compositionally biased region" description="Low complexity" evidence="1">
    <location>
        <begin position="291"/>
        <end position="347"/>
    </location>
</feature>
<dbReference type="InterPro" id="IPR014044">
    <property type="entry name" value="CAP_dom"/>
</dbReference>
<dbReference type="AlphaFoldDB" id="A0A0G4HN48"/>